<dbReference type="EMBL" id="JEMX01000015">
    <property type="protein sequence ID" value="EXI81965.1"/>
    <property type="molecule type" value="Genomic_DNA"/>
</dbReference>
<evidence type="ECO:0000313" key="3">
    <source>
        <dbReference type="EMBL" id="EXI81965.1"/>
    </source>
</evidence>
<sequence precursor="true">MTRPVPPKRKLQLALAAALSLLLLADQLWPPPLPERSAPQAQLVVARDGTPLRAFPDGEQHPCAPFPTANTSGATR</sequence>
<dbReference type="Proteomes" id="UP000021816">
    <property type="component" value="Unassembled WGS sequence"/>
</dbReference>
<evidence type="ECO:0000256" key="2">
    <source>
        <dbReference type="SAM" id="SignalP"/>
    </source>
</evidence>
<proteinExistence type="predicted"/>
<evidence type="ECO:0000313" key="4">
    <source>
        <dbReference type="Proteomes" id="UP000021816"/>
    </source>
</evidence>
<protein>
    <submittedName>
        <fullName evidence="3">Uncharacterized protein</fullName>
    </submittedName>
</protein>
<reference evidence="3 4" key="1">
    <citation type="submission" date="2014-02" db="EMBL/GenBank/DDBJ databases">
        <title>Expanding our view of genomic diversity in Candidatus Accumulibacter clades.</title>
        <authorList>
            <person name="Skennerton C.T."/>
            <person name="Barr J.J."/>
            <person name="Slater F.R."/>
            <person name="Bond P.L."/>
            <person name="Tyson G.W."/>
        </authorList>
    </citation>
    <scope>NUCLEOTIDE SEQUENCE [LARGE SCALE GENOMIC DNA]</scope>
    <source>
        <strain evidence="4">BA-92</strain>
    </source>
</reference>
<gene>
    <name evidence="3" type="ORF">AW10_00910</name>
</gene>
<dbReference type="PATRIC" id="fig|1454003.3.peg.934"/>
<feature type="region of interest" description="Disordered" evidence="1">
    <location>
        <begin position="54"/>
        <end position="76"/>
    </location>
</feature>
<accession>A0A011PYN0</accession>
<feature type="signal peptide" evidence="2">
    <location>
        <begin position="1"/>
        <end position="25"/>
    </location>
</feature>
<name>A0A011PYN0_9PROT</name>
<organism evidence="3 4">
    <name type="scientific">Candidatus Accumulibacter appositus</name>
    <dbReference type="NCBI Taxonomy" id="1454003"/>
    <lineage>
        <taxon>Bacteria</taxon>
        <taxon>Pseudomonadati</taxon>
        <taxon>Pseudomonadota</taxon>
        <taxon>Betaproteobacteria</taxon>
        <taxon>Candidatus Accumulibacter</taxon>
    </lineage>
</organism>
<comment type="caution">
    <text evidence="3">The sequence shown here is derived from an EMBL/GenBank/DDBJ whole genome shotgun (WGS) entry which is preliminary data.</text>
</comment>
<dbReference type="AlphaFoldDB" id="A0A011PYN0"/>
<feature type="chain" id="PRO_5001461552" evidence="2">
    <location>
        <begin position="26"/>
        <end position="76"/>
    </location>
</feature>
<keyword evidence="2" id="KW-0732">Signal</keyword>
<evidence type="ECO:0000256" key="1">
    <source>
        <dbReference type="SAM" id="MobiDB-lite"/>
    </source>
</evidence>